<keyword evidence="3 4" id="KW-0732">Signal</keyword>
<dbReference type="InterPro" id="IPR006059">
    <property type="entry name" value="SBP"/>
</dbReference>
<dbReference type="PANTHER" id="PTHR30061">
    <property type="entry name" value="MALTOSE-BINDING PERIPLASMIC PROTEIN"/>
    <property type="match status" value="1"/>
</dbReference>
<dbReference type="AlphaFoldDB" id="A0A9Q9IJ36"/>
<dbReference type="RefSeq" id="WP_260710333.1">
    <property type="nucleotide sequence ID" value="NZ_CP073767.1"/>
</dbReference>
<evidence type="ECO:0000256" key="2">
    <source>
        <dbReference type="ARBA" id="ARBA00022448"/>
    </source>
</evidence>
<dbReference type="PROSITE" id="PS51318">
    <property type="entry name" value="TAT"/>
    <property type="match status" value="1"/>
</dbReference>
<evidence type="ECO:0000313" key="6">
    <source>
        <dbReference type="Proteomes" id="UP001058003"/>
    </source>
</evidence>
<name>A0A9Q9IJ36_9ACTN</name>
<reference evidence="5" key="1">
    <citation type="submission" date="2021-04" db="EMBL/GenBank/DDBJ databases">
        <title>Dactylosporangium aurantiacum NRRL B-8018 full assembly.</title>
        <authorList>
            <person name="Hartkoorn R.C."/>
            <person name="Beaudoing E."/>
            <person name="Hot D."/>
        </authorList>
    </citation>
    <scope>NUCLEOTIDE SEQUENCE</scope>
    <source>
        <strain evidence="5">NRRL B-8018</strain>
    </source>
</reference>
<dbReference type="Gene3D" id="3.40.190.10">
    <property type="entry name" value="Periplasmic binding protein-like II"/>
    <property type="match status" value="1"/>
</dbReference>
<accession>A0A9Q9IJ36</accession>
<dbReference type="GO" id="GO:1901982">
    <property type="term" value="F:maltose binding"/>
    <property type="evidence" value="ECO:0007669"/>
    <property type="project" value="TreeGrafter"/>
</dbReference>
<proteinExistence type="inferred from homology"/>
<evidence type="ECO:0000256" key="4">
    <source>
        <dbReference type="SAM" id="SignalP"/>
    </source>
</evidence>
<dbReference type="PROSITE" id="PS51257">
    <property type="entry name" value="PROKAR_LIPOPROTEIN"/>
    <property type="match status" value="1"/>
</dbReference>
<sequence length="432" mass="45512">MSVSLSRRSALGLFGLSALGAALAGCAPSTNTPTPAGTEGLKDDGVKEFPFTSWSFNEAVTKEPIQAQISKYTAANAGVKISTPSYPYNDYLNQLLLQVQGGQLTGAVQLDVAWLATLAATGKLLDLRSVAAGLDYAPAALALGQSNGVQYGLPWTFAGIGLISNTELLTKAGITSAPKTVAEFEAALTAVKGLGGGVVPWAGMTKVDQLKDIIPWMWEFGSPIVDGGKVVIGDDGSVEALTWYKKLYDQKLIAPDVNRVDARALMSQGKTAFYEDAIGGRAAVTKSSPDKDLASKMVPVARPVKNSGDKPRHLAWGQVIAVINGAGAATAANYAKTVTTDPGYNIDWFTKTGLPPTTNAGLADSTVKNDKFATDFTTQIGANSSASPFWTYPQFSQMEKVLAEEVQSILIGKKNPKEALTSARDRMNALIK</sequence>
<evidence type="ECO:0000256" key="3">
    <source>
        <dbReference type="ARBA" id="ARBA00022729"/>
    </source>
</evidence>
<dbReference type="InterPro" id="IPR006311">
    <property type="entry name" value="TAT_signal"/>
</dbReference>
<dbReference type="SUPFAM" id="SSF53850">
    <property type="entry name" value="Periplasmic binding protein-like II"/>
    <property type="match status" value="1"/>
</dbReference>
<dbReference type="GO" id="GO:0015768">
    <property type="term" value="P:maltose transport"/>
    <property type="evidence" value="ECO:0007669"/>
    <property type="project" value="TreeGrafter"/>
</dbReference>
<dbReference type="PANTHER" id="PTHR30061:SF50">
    <property type="entry name" value="MALTOSE_MALTODEXTRIN-BINDING PERIPLASMIC PROTEIN"/>
    <property type="match status" value="1"/>
</dbReference>
<feature type="signal peptide" evidence="4">
    <location>
        <begin position="1"/>
        <end position="24"/>
    </location>
</feature>
<dbReference type="Pfam" id="PF13416">
    <property type="entry name" value="SBP_bac_8"/>
    <property type="match status" value="1"/>
</dbReference>
<keyword evidence="2" id="KW-0813">Transport</keyword>
<dbReference type="GO" id="GO:0055052">
    <property type="term" value="C:ATP-binding cassette (ABC) transporter complex, substrate-binding subunit-containing"/>
    <property type="evidence" value="ECO:0007669"/>
    <property type="project" value="TreeGrafter"/>
</dbReference>
<gene>
    <name evidence="5" type="ORF">Daura_10465</name>
</gene>
<dbReference type="GO" id="GO:0042956">
    <property type="term" value="P:maltodextrin transmembrane transport"/>
    <property type="evidence" value="ECO:0007669"/>
    <property type="project" value="TreeGrafter"/>
</dbReference>
<organism evidence="5 6">
    <name type="scientific">Dactylosporangium aurantiacum</name>
    <dbReference type="NCBI Taxonomy" id="35754"/>
    <lineage>
        <taxon>Bacteria</taxon>
        <taxon>Bacillati</taxon>
        <taxon>Actinomycetota</taxon>
        <taxon>Actinomycetes</taxon>
        <taxon>Micromonosporales</taxon>
        <taxon>Micromonosporaceae</taxon>
        <taxon>Dactylosporangium</taxon>
    </lineage>
</organism>
<evidence type="ECO:0000313" key="5">
    <source>
        <dbReference type="EMBL" id="UWZ56556.1"/>
    </source>
</evidence>
<dbReference type="EMBL" id="CP073767">
    <property type="protein sequence ID" value="UWZ56556.1"/>
    <property type="molecule type" value="Genomic_DNA"/>
</dbReference>
<keyword evidence="6" id="KW-1185">Reference proteome</keyword>
<comment type="similarity">
    <text evidence="1">Belongs to the bacterial solute-binding protein 1 family.</text>
</comment>
<evidence type="ECO:0000256" key="1">
    <source>
        <dbReference type="ARBA" id="ARBA00008520"/>
    </source>
</evidence>
<feature type="chain" id="PRO_5040382199" evidence="4">
    <location>
        <begin position="25"/>
        <end position="432"/>
    </location>
</feature>
<dbReference type="KEGG" id="daur:Daura_10465"/>
<protein>
    <submittedName>
        <fullName evidence="5">Extracellular solute-binding protein</fullName>
    </submittedName>
</protein>
<dbReference type="Proteomes" id="UP001058003">
    <property type="component" value="Chromosome"/>
</dbReference>